<accession>A0A655Q2Z0</accession>
<proteinExistence type="predicted"/>
<evidence type="ECO:0000313" key="2">
    <source>
        <dbReference type="Proteomes" id="UP000044806"/>
    </source>
</evidence>
<reference evidence="1 2" key="1">
    <citation type="submission" date="2015-07" db="EMBL/GenBank/DDBJ databases">
        <authorList>
            <consortium name="Pathogen Informatics"/>
        </authorList>
    </citation>
    <scope>NUCLEOTIDE SEQUENCE [LARGE SCALE GENOMIC DNA]</scope>
    <source>
        <strain evidence="1 2">A51</strain>
    </source>
</reference>
<protein>
    <submittedName>
        <fullName evidence="1">Uncharacterized protein</fullName>
    </submittedName>
</protein>
<dbReference type="EMBL" id="CWOW01000005">
    <property type="protein sequence ID" value="CSA29603.1"/>
    <property type="molecule type" value="Genomic_DNA"/>
</dbReference>
<dbReference type="AlphaFoldDB" id="A0A655Q2Z0"/>
<organism evidence="1 2">
    <name type="scientific">Vibrio cholerae</name>
    <dbReference type="NCBI Taxonomy" id="666"/>
    <lineage>
        <taxon>Bacteria</taxon>
        <taxon>Pseudomonadati</taxon>
        <taxon>Pseudomonadota</taxon>
        <taxon>Gammaproteobacteria</taxon>
        <taxon>Vibrionales</taxon>
        <taxon>Vibrionaceae</taxon>
        <taxon>Vibrio</taxon>
    </lineage>
</organism>
<sequence length="120" mass="13952">MSGKLIELSGCKSFISRLRHRDHFLAVSGFELQDIAAEVVHLLNRNRNYLFIFSQRLYDKSALIFGDSFIANHAEMLAYRHHHIGVINRRARGQSSLERHYTRIADLFGIHFQHFTITAL</sequence>
<name>A0A655Q2Z0_VIBCL</name>
<dbReference type="Proteomes" id="UP000044806">
    <property type="component" value="Unassembled WGS sequence"/>
</dbReference>
<evidence type="ECO:0000313" key="1">
    <source>
        <dbReference type="EMBL" id="CSA29603.1"/>
    </source>
</evidence>
<gene>
    <name evidence="1" type="ORF">ERS013165_01229</name>
</gene>